<feature type="transmembrane region" description="Helical" evidence="1">
    <location>
        <begin position="13"/>
        <end position="31"/>
    </location>
</feature>
<evidence type="ECO:0000313" key="4">
    <source>
        <dbReference type="Proteomes" id="UP000223828"/>
    </source>
</evidence>
<dbReference type="CDD" id="cd03392">
    <property type="entry name" value="PAP2_like_2"/>
    <property type="match status" value="1"/>
</dbReference>
<sequence>MERTVKVNNYLKIIVGSLCFTIITICIALHVTKNLDDSIYVLLHNTVTSDTIIQYLIVISTIFSPIGCLCMVIIILIGLFIYDRFKFYWYGFWCFSVFAIGTFLKYVIQRPRPSLTIEGYSFPSMHVLSVCVLVSLVILLTKNKVITIISVILVLSVMISRVYLKAHFFTDTMGSLCVIYILIQTLQIEFTTKSNNSIKKAH</sequence>
<reference evidence="4" key="1">
    <citation type="submission" date="2017-10" db="EMBL/GenBank/DDBJ databases">
        <title>Staphylococcus edaphicus sp. nov., isolated in Antarctica, harbouring mecC gene and genomic islands essential in adaptation to extreme environment.</title>
        <authorList>
            <person name="Pantucek R."/>
            <person name="Sedlacek I."/>
            <person name="Indrakova A."/>
            <person name="Vrbovska V."/>
            <person name="Maslanova I."/>
            <person name="Kovarovic V."/>
            <person name="Svec P."/>
            <person name="Kralova S."/>
            <person name="Kristofova L."/>
            <person name="Keklakova J."/>
            <person name="Petras P."/>
            <person name="Doskar J."/>
        </authorList>
    </citation>
    <scope>NUCLEOTIDE SEQUENCE [LARGE SCALE GENOMIC DNA]</scope>
    <source>
        <strain evidence="4">CCM 5085</strain>
    </source>
</reference>
<dbReference type="EMBL" id="MRZN01000034">
    <property type="protein sequence ID" value="PHK48507.1"/>
    <property type="molecule type" value="Genomic_DNA"/>
</dbReference>
<evidence type="ECO:0000256" key="1">
    <source>
        <dbReference type="SAM" id="Phobius"/>
    </source>
</evidence>
<dbReference type="InterPro" id="IPR036938">
    <property type="entry name" value="PAP2/HPO_sf"/>
</dbReference>
<organism evidence="3 4">
    <name type="scientific">Staphylococcus edaphicus</name>
    <dbReference type="NCBI Taxonomy" id="1955013"/>
    <lineage>
        <taxon>Bacteria</taxon>
        <taxon>Bacillati</taxon>
        <taxon>Bacillota</taxon>
        <taxon>Bacilli</taxon>
        <taxon>Bacillales</taxon>
        <taxon>Staphylococcaceae</taxon>
        <taxon>Staphylococcus</taxon>
    </lineage>
</organism>
<feature type="transmembrane region" description="Helical" evidence="1">
    <location>
        <begin position="145"/>
        <end position="164"/>
    </location>
</feature>
<dbReference type="SUPFAM" id="SSF48317">
    <property type="entry name" value="Acid phosphatase/Vanadium-dependent haloperoxidase"/>
    <property type="match status" value="1"/>
</dbReference>
<dbReference type="OrthoDB" id="9789113at2"/>
<dbReference type="Pfam" id="PF01569">
    <property type="entry name" value="PAP2"/>
    <property type="match status" value="1"/>
</dbReference>
<keyword evidence="1" id="KW-0812">Transmembrane</keyword>
<feature type="transmembrane region" description="Helical" evidence="1">
    <location>
        <begin position="120"/>
        <end position="139"/>
    </location>
</feature>
<protein>
    <submittedName>
        <fullName evidence="3">Phosphatase PAP2 family protein</fullName>
    </submittedName>
</protein>
<dbReference type="Proteomes" id="UP000223828">
    <property type="component" value="Unassembled WGS sequence"/>
</dbReference>
<proteinExistence type="predicted"/>
<accession>A0A2C6WM36</accession>
<dbReference type="PANTHER" id="PTHR14969:SF13">
    <property type="entry name" value="AT30094P"/>
    <property type="match status" value="1"/>
</dbReference>
<name>A0A2C6WM36_9STAP</name>
<dbReference type="SMART" id="SM00014">
    <property type="entry name" value="acidPPc"/>
    <property type="match status" value="1"/>
</dbReference>
<dbReference type="AlphaFoldDB" id="A0A2C6WM36"/>
<feature type="domain" description="Phosphatidic acid phosphatase type 2/haloperoxidase" evidence="2">
    <location>
        <begin position="87"/>
        <end position="187"/>
    </location>
</feature>
<evidence type="ECO:0000259" key="2">
    <source>
        <dbReference type="SMART" id="SM00014"/>
    </source>
</evidence>
<feature type="transmembrane region" description="Helical" evidence="1">
    <location>
        <begin position="87"/>
        <end position="108"/>
    </location>
</feature>
<feature type="transmembrane region" description="Helical" evidence="1">
    <location>
        <begin position="52"/>
        <end position="81"/>
    </location>
</feature>
<keyword evidence="1" id="KW-0472">Membrane</keyword>
<gene>
    <name evidence="3" type="ORF">BTJ66_13195</name>
</gene>
<dbReference type="PANTHER" id="PTHR14969">
    <property type="entry name" value="SPHINGOSINE-1-PHOSPHATE PHOSPHOHYDROLASE"/>
    <property type="match status" value="1"/>
</dbReference>
<comment type="caution">
    <text evidence="3">The sequence shown here is derived from an EMBL/GenBank/DDBJ whole genome shotgun (WGS) entry which is preliminary data.</text>
</comment>
<evidence type="ECO:0000313" key="3">
    <source>
        <dbReference type="EMBL" id="PHK48507.1"/>
    </source>
</evidence>
<dbReference type="Gene3D" id="1.20.144.10">
    <property type="entry name" value="Phosphatidic acid phosphatase type 2/haloperoxidase"/>
    <property type="match status" value="2"/>
</dbReference>
<keyword evidence="1" id="KW-1133">Transmembrane helix</keyword>
<dbReference type="InterPro" id="IPR000326">
    <property type="entry name" value="PAP2/HPO"/>
</dbReference>